<gene>
    <name evidence="3" type="ORF">ABAZ39_28555</name>
    <name evidence="4" type="ORF">ACJ41P_33185</name>
</gene>
<keyword evidence="1" id="KW-1133">Transmembrane helix</keyword>
<dbReference type="EMBL" id="JBJLSN010000120">
    <property type="protein sequence ID" value="MFL7906015.1"/>
    <property type="molecule type" value="Genomic_DNA"/>
</dbReference>
<feature type="transmembrane region" description="Helical" evidence="1">
    <location>
        <begin position="146"/>
        <end position="166"/>
    </location>
</feature>
<dbReference type="AlphaFoldDB" id="A0A060DPM4"/>
<feature type="transmembrane region" description="Helical" evidence="1">
    <location>
        <begin position="111"/>
        <end position="134"/>
    </location>
</feature>
<accession>A0A060DPM4</accession>
<name>A0A060DPM4_9PROT</name>
<keyword evidence="3" id="KW-0614">Plasmid</keyword>
<keyword evidence="1" id="KW-0812">Transmembrane</keyword>
<dbReference type="Proteomes" id="UP000027186">
    <property type="component" value="Plasmid AbAZ39_p3"/>
</dbReference>
<keyword evidence="1" id="KW-0472">Membrane</keyword>
<evidence type="ECO:0000313" key="3">
    <source>
        <dbReference type="EMBL" id="AIB15811.1"/>
    </source>
</evidence>
<dbReference type="EMBL" id="CP007796">
    <property type="protein sequence ID" value="AIB15811.1"/>
    <property type="molecule type" value="Genomic_DNA"/>
</dbReference>
<keyword evidence="2" id="KW-0732">Signal</keyword>
<keyword evidence="6" id="KW-1185">Reference proteome</keyword>
<sequence>MLPLLIPIISALAPVLLPEVAKAALGTGETAQKVGEAAVSVVSAVTGVPIKTPEDAERVAAAVQTDPAKLAELYRQQGDQVVALLRLDNEDRADARAQTVPLAQAGSRISWGAPVVSVIVLVGFFSVMALLFVIPKENMAERTFNLLNMLFGALVLGFGQVTNYWLGSSTGSAAKDKLLRK</sequence>
<reference evidence="4 6" key="2">
    <citation type="submission" date="2024-11" db="EMBL/GenBank/DDBJ databases">
        <title>Draft genome sequences of two bacteria associated to sugarcane roots in Colombia.</title>
        <authorList>
            <person name="Pardo-Diaz S."/>
            <person name="Masmela-Mendoza J."/>
            <person name="Delgadillo-Duran P."/>
            <person name="Bautista E.J."/>
            <person name="Rojas-Tapias D.F."/>
        </authorList>
    </citation>
    <scope>NUCLEOTIDE SEQUENCE [LARGE SCALE GENOMIC DNA]</scope>
    <source>
        <strain evidence="4 6">Ap18</strain>
    </source>
</reference>
<proteinExistence type="predicted"/>
<evidence type="ECO:0000313" key="5">
    <source>
        <dbReference type="Proteomes" id="UP000027186"/>
    </source>
</evidence>
<geneLocation type="plasmid" evidence="3 5">
    <name>AbAZ39_p3</name>
</geneLocation>
<reference evidence="3 5" key="1">
    <citation type="journal article" date="2014" name="Genome Announc.">
        <title>Complete Genome Sequence of the Model Rhizosphere Strain Azospirillum brasilense Az39, Successfully Applied in Agriculture.</title>
        <authorList>
            <person name="Rivera D."/>
            <person name="Revale S."/>
            <person name="Molina R."/>
            <person name="Gualpa J."/>
            <person name="Puente M."/>
            <person name="Maroniche G."/>
            <person name="Paris G."/>
            <person name="Baker D."/>
            <person name="Clavijo B."/>
            <person name="McLay K."/>
            <person name="Spaepen S."/>
            <person name="Perticari A."/>
            <person name="Vazquez M."/>
            <person name="Wisniewski-Dye F."/>
            <person name="Watkins C."/>
            <person name="Martinez-Abarca F."/>
            <person name="Vanderleyden J."/>
            <person name="Cassan F."/>
        </authorList>
    </citation>
    <scope>NUCLEOTIDE SEQUENCE [LARGE SCALE GENOMIC DNA]</scope>
    <source>
        <strain evidence="3 5">Az39</strain>
        <plasmid evidence="3">AbAZ39_p3</plasmid>
    </source>
</reference>
<evidence type="ECO:0008006" key="7">
    <source>
        <dbReference type="Google" id="ProtNLM"/>
    </source>
</evidence>
<protein>
    <recommendedName>
        <fullName evidence="7">Holin (3TMs family)</fullName>
    </recommendedName>
</protein>
<organism evidence="3 5">
    <name type="scientific">Azospirillum argentinense</name>
    <dbReference type="NCBI Taxonomy" id="2970906"/>
    <lineage>
        <taxon>Bacteria</taxon>
        <taxon>Pseudomonadati</taxon>
        <taxon>Pseudomonadota</taxon>
        <taxon>Alphaproteobacteria</taxon>
        <taxon>Rhodospirillales</taxon>
        <taxon>Azospirillaceae</taxon>
        <taxon>Azospirillum</taxon>
    </lineage>
</organism>
<evidence type="ECO:0000256" key="2">
    <source>
        <dbReference type="SAM" id="SignalP"/>
    </source>
</evidence>
<feature type="chain" id="PRO_5001582753" description="Holin (3TMs family)" evidence="2">
    <location>
        <begin position="24"/>
        <end position="181"/>
    </location>
</feature>
<evidence type="ECO:0000256" key="1">
    <source>
        <dbReference type="SAM" id="Phobius"/>
    </source>
</evidence>
<evidence type="ECO:0000313" key="4">
    <source>
        <dbReference type="EMBL" id="MFL7906015.1"/>
    </source>
</evidence>
<dbReference type="KEGG" id="abq:ABAZ39_28555"/>
<dbReference type="RefSeq" id="WP_040137539.1">
    <property type="nucleotide sequence ID" value="NZ_CP007796.1"/>
</dbReference>
<feature type="signal peptide" evidence="2">
    <location>
        <begin position="1"/>
        <end position="23"/>
    </location>
</feature>
<evidence type="ECO:0000313" key="6">
    <source>
        <dbReference type="Proteomes" id="UP001628281"/>
    </source>
</evidence>
<dbReference type="Proteomes" id="UP001628281">
    <property type="component" value="Unassembled WGS sequence"/>
</dbReference>